<feature type="compositionally biased region" description="Basic residues" evidence="1">
    <location>
        <begin position="16"/>
        <end position="25"/>
    </location>
</feature>
<gene>
    <name evidence="2" type="ORF">Tci_902719</name>
</gene>
<reference evidence="2" key="1">
    <citation type="journal article" date="2019" name="Sci. Rep.">
        <title>Draft genome of Tanacetum cinerariifolium, the natural source of mosquito coil.</title>
        <authorList>
            <person name="Yamashiro T."/>
            <person name="Shiraishi A."/>
            <person name="Satake H."/>
            <person name="Nakayama K."/>
        </authorList>
    </citation>
    <scope>NUCLEOTIDE SEQUENCE</scope>
</reference>
<organism evidence="2">
    <name type="scientific">Tanacetum cinerariifolium</name>
    <name type="common">Dalmatian daisy</name>
    <name type="synonym">Chrysanthemum cinerariifolium</name>
    <dbReference type="NCBI Taxonomy" id="118510"/>
    <lineage>
        <taxon>Eukaryota</taxon>
        <taxon>Viridiplantae</taxon>
        <taxon>Streptophyta</taxon>
        <taxon>Embryophyta</taxon>
        <taxon>Tracheophyta</taxon>
        <taxon>Spermatophyta</taxon>
        <taxon>Magnoliopsida</taxon>
        <taxon>eudicotyledons</taxon>
        <taxon>Gunneridae</taxon>
        <taxon>Pentapetalae</taxon>
        <taxon>asterids</taxon>
        <taxon>campanulids</taxon>
        <taxon>Asterales</taxon>
        <taxon>Asteraceae</taxon>
        <taxon>Asteroideae</taxon>
        <taxon>Anthemideae</taxon>
        <taxon>Anthemidinae</taxon>
        <taxon>Tanacetum</taxon>
    </lineage>
</organism>
<feature type="non-terminal residue" evidence="2">
    <location>
        <position position="1"/>
    </location>
</feature>
<name>A0A699V7W2_TANCI</name>
<sequence>AAAAARPHGSGQGHCLARRQSRRRTLPPGVLPGAGGHPLGRWRAVPGGRPPGAGQRPAGLRVEIAGKRGRG</sequence>
<feature type="region of interest" description="Disordered" evidence="1">
    <location>
        <begin position="1"/>
        <end position="71"/>
    </location>
</feature>
<evidence type="ECO:0000313" key="2">
    <source>
        <dbReference type="EMBL" id="GFD30750.1"/>
    </source>
</evidence>
<dbReference type="AlphaFoldDB" id="A0A699V7W2"/>
<accession>A0A699V7W2</accession>
<comment type="caution">
    <text evidence="2">The sequence shown here is derived from an EMBL/GenBank/DDBJ whole genome shotgun (WGS) entry which is preliminary data.</text>
</comment>
<feature type="compositionally biased region" description="Low complexity" evidence="1">
    <location>
        <begin position="41"/>
        <end position="59"/>
    </location>
</feature>
<dbReference type="EMBL" id="BKCJ011407154">
    <property type="protein sequence ID" value="GFD30750.1"/>
    <property type="molecule type" value="Genomic_DNA"/>
</dbReference>
<proteinExistence type="predicted"/>
<protein>
    <submittedName>
        <fullName evidence="2">Uncharacterized protein</fullName>
    </submittedName>
</protein>
<evidence type="ECO:0000256" key="1">
    <source>
        <dbReference type="SAM" id="MobiDB-lite"/>
    </source>
</evidence>